<evidence type="ECO:0000313" key="3">
    <source>
        <dbReference type="Proteomes" id="UP000063699"/>
    </source>
</evidence>
<dbReference type="AlphaFoldDB" id="A0A0N9HWZ3"/>
<evidence type="ECO:0000313" key="2">
    <source>
        <dbReference type="EMBL" id="ALG11937.1"/>
    </source>
</evidence>
<name>A0A0N9HWZ3_9PSEU</name>
<dbReference type="STRING" id="860235.AOZ06_38245"/>
<evidence type="ECO:0000256" key="1">
    <source>
        <dbReference type="SAM" id="MobiDB-lite"/>
    </source>
</evidence>
<sequence>MALVAQKTHALIGSVLDLAVLDDATAEAGPGDRLDDAVAAAIVESGTHDELSAAHGHDSRLRPGRRRAGASGIV</sequence>
<keyword evidence="3" id="KW-1185">Reference proteome</keyword>
<reference evidence="2 3" key="1">
    <citation type="submission" date="2015-07" db="EMBL/GenBank/DDBJ databases">
        <title>Genome sequencing of Kibdelosporangium phytohabitans.</title>
        <authorList>
            <person name="Qin S."/>
            <person name="Xing K."/>
        </authorList>
    </citation>
    <scope>NUCLEOTIDE SEQUENCE [LARGE SCALE GENOMIC DNA]</scope>
    <source>
        <strain evidence="2 3">KLBMP1111</strain>
    </source>
</reference>
<feature type="region of interest" description="Disordered" evidence="1">
    <location>
        <begin position="49"/>
        <end position="74"/>
    </location>
</feature>
<feature type="compositionally biased region" description="Basic and acidic residues" evidence="1">
    <location>
        <begin position="49"/>
        <end position="61"/>
    </location>
</feature>
<dbReference type="Proteomes" id="UP000063699">
    <property type="component" value="Chromosome"/>
</dbReference>
<dbReference type="EMBL" id="CP012752">
    <property type="protein sequence ID" value="ALG11937.1"/>
    <property type="molecule type" value="Genomic_DNA"/>
</dbReference>
<proteinExistence type="predicted"/>
<organism evidence="2 3">
    <name type="scientific">Kibdelosporangium phytohabitans</name>
    <dbReference type="NCBI Taxonomy" id="860235"/>
    <lineage>
        <taxon>Bacteria</taxon>
        <taxon>Bacillati</taxon>
        <taxon>Actinomycetota</taxon>
        <taxon>Actinomycetes</taxon>
        <taxon>Pseudonocardiales</taxon>
        <taxon>Pseudonocardiaceae</taxon>
        <taxon>Kibdelosporangium</taxon>
    </lineage>
</organism>
<accession>A0A0N9HWZ3</accession>
<dbReference type="KEGG" id="kphy:AOZ06_38245"/>
<protein>
    <submittedName>
        <fullName evidence="2">Uncharacterized protein</fullName>
    </submittedName>
</protein>
<gene>
    <name evidence="2" type="ORF">AOZ06_38245</name>
</gene>